<accession>A0ABU5DXA7</accession>
<evidence type="ECO:0000256" key="1">
    <source>
        <dbReference type="SAM" id="SignalP"/>
    </source>
</evidence>
<feature type="chain" id="PRO_5046079777" evidence="1">
    <location>
        <begin position="32"/>
        <end position="150"/>
    </location>
</feature>
<gene>
    <name evidence="2" type="ORF">SMD31_08415</name>
</gene>
<name>A0ABU5DXA7_9PROT</name>
<proteinExistence type="predicted"/>
<sequence>MRTNTRLLTKLRRTATTTALALTVAAVTACAQTRPAPAAGQDPLVISQSTNTALQKYLGLIYPNQRGAFAVSMDGANSYTFYCPDIACTPSLFGSIAVRQCESLSGQPCYLFYVAQDPRMAYTIATTKGVIGRHGIKRGVPTNELPIMNR</sequence>
<organism evidence="2 3">
    <name type="scientific">Dongia rigui</name>
    <dbReference type="NCBI Taxonomy" id="940149"/>
    <lineage>
        <taxon>Bacteria</taxon>
        <taxon>Pseudomonadati</taxon>
        <taxon>Pseudomonadota</taxon>
        <taxon>Alphaproteobacteria</taxon>
        <taxon>Rhodospirillales</taxon>
        <taxon>Dongiaceae</taxon>
        <taxon>Dongia</taxon>
    </lineage>
</organism>
<evidence type="ECO:0000313" key="3">
    <source>
        <dbReference type="Proteomes" id="UP001271769"/>
    </source>
</evidence>
<dbReference type="PROSITE" id="PS51257">
    <property type="entry name" value="PROKAR_LIPOPROTEIN"/>
    <property type="match status" value="1"/>
</dbReference>
<comment type="caution">
    <text evidence="2">The sequence shown here is derived from an EMBL/GenBank/DDBJ whole genome shotgun (WGS) entry which is preliminary data.</text>
</comment>
<dbReference type="RefSeq" id="WP_320500366.1">
    <property type="nucleotide sequence ID" value="NZ_JAXCLX010000001.1"/>
</dbReference>
<evidence type="ECO:0000313" key="2">
    <source>
        <dbReference type="EMBL" id="MDY0871943.1"/>
    </source>
</evidence>
<feature type="signal peptide" evidence="1">
    <location>
        <begin position="1"/>
        <end position="31"/>
    </location>
</feature>
<protein>
    <submittedName>
        <fullName evidence="2">Uncharacterized protein</fullName>
    </submittedName>
</protein>
<dbReference type="Proteomes" id="UP001271769">
    <property type="component" value="Unassembled WGS sequence"/>
</dbReference>
<reference evidence="2 3" key="1">
    <citation type="journal article" date="2013" name="Antonie Van Leeuwenhoek">
        <title>Dongia rigui sp. nov., isolated from freshwater of a large wetland in Korea.</title>
        <authorList>
            <person name="Baik K.S."/>
            <person name="Hwang Y.M."/>
            <person name="Choi J.S."/>
            <person name="Kwon J."/>
            <person name="Seong C.N."/>
        </authorList>
    </citation>
    <scope>NUCLEOTIDE SEQUENCE [LARGE SCALE GENOMIC DNA]</scope>
    <source>
        <strain evidence="2 3">04SU4-P</strain>
    </source>
</reference>
<dbReference type="EMBL" id="JAXCLX010000001">
    <property type="protein sequence ID" value="MDY0871943.1"/>
    <property type="molecule type" value="Genomic_DNA"/>
</dbReference>
<keyword evidence="1" id="KW-0732">Signal</keyword>
<keyword evidence="3" id="KW-1185">Reference proteome</keyword>